<feature type="chain" id="PRO_5021821834" evidence="1">
    <location>
        <begin position="19"/>
        <end position="78"/>
    </location>
</feature>
<protein>
    <submittedName>
        <fullName evidence="2">Uncharacterized protein</fullName>
    </submittedName>
</protein>
<feature type="signal peptide" evidence="1">
    <location>
        <begin position="1"/>
        <end position="18"/>
    </location>
</feature>
<dbReference type="Proteomes" id="UP000321150">
    <property type="component" value="Unassembled WGS sequence"/>
</dbReference>
<dbReference type="OrthoDB" id="1242646at2"/>
<gene>
    <name evidence="2" type="ORF">CLA01_32660</name>
</gene>
<accession>A0A511YDC1</accession>
<organism evidence="2 3">
    <name type="scientific">Chryseobacterium lathyri</name>
    <dbReference type="NCBI Taxonomy" id="395933"/>
    <lineage>
        <taxon>Bacteria</taxon>
        <taxon>Pseudomonadati</taxon>
        <taxon>Bacteroidota</taxon>
        <taxon>Flavobacteriia</taxon>
        <taxon>Flavobacteriales</taxon>
        <taxon>Weeksellaceae</taxon>
        <taxon>Chryseobacterium group</taxon>
        <taxon>Chryseobacterium</taxon>
    </lineage>
</organism>
<evidence type="ECO:0000313" key="2">
    <source>
        <dbReference type="EMBL" id="GEN73194.1"/>
    </source>
</evidence>
<evidence type="ECO:0000313" key="3">
    <source>
        <dbReference type="Proteomes" id="UP000321150"/>
    </source>
</evidence>
<keyword evidence="1" id="KW-0732">Signal</keyword>
<dbReference type="RefSeq" id="WP_111958437.1">
    <property type="nucleotide sequence ID" value="NZ_BJYI01000012.1"/>
</dbReference>
<evidence type="ECO:0000256" key="1">
    <source>
        <dbReference type="SAM" id="SignalP"/>
    </source>
</evidence>
<sequence>MKKALFTVAILASAVYFAQVGINISTSKATLDVVATPSDITKTDGLIAPRITGNELKAKDALYTPNQYTKPEKILSSF</sequence>
<comment type="caution">
    <text evidence="2">The sequence shown here is derived from an EMBL/GenBank/DDBJ whole genome shotgun (WGS) entry which is preliminary data.</text>
</comment>
<reference evidence="2 3" key="1">
    <citation type="submission" date="2019-07" db="EMBL/GenBank/DDBJ databases">
        <title>Whole genome shotgun sequence of Chryseobacterium lathyri NBRC 105250.</title>
        <authorList>
            <person name="Hosoyama A."/>
            <person name="Uohara A."/>
            <person name="Ohji S."/>
            <person name="Ichikawa N."/>
        </authorList>
    </citation>
    <scope>NUCLEOTIDE SEQUENCE [LARGE SCALE GENOMIC DNA]</scope>
    <source>
        <strain evidence="2 3">NBRC 105250</strain>
    </source>
</reference>
<dbReference type="AlphaFoldDB" id="A0A511YDC1"/>
<name>A0A511YDC1_9FLAO</name>
<proteinExistence type="predicted"/>
<dbReference type="EMBL" id="BJYI01000012">
    <property type="protein sequence ID" value="GEN73194.1"/>
    <property type="molecule type" value="Genomic_DNA"/>
</dbReference>